<dbReference type="RefSeq" id="WP_268075621.1">
    <property type="nucleotide sequence ID" value="NZ_CP109965.1"/>
</dbReference>
<name>A0ABY7AQW9_9ALTE</name>
<dbReference type="EMBL" id="CP109965">
    <property type="protein sequence ID" value="WAJ71157.1"/>
    <property type="molecule type" value="Genomic_DNA"/>
</dbReference>
<proteinExistence type="inferred from homology"/>
<dbReference type="SUPFAM" id="SSF51556">
    <property type="entry name" value="Metallo-dependent hydrolases"/>
    <property type="match status" value="1"/>
</dbReference>
<dbReference type="PIRSF" id="PIRSF005902">
    <property type="entry name" value="DNase_TatD"/>
    <property type="match status" value="1"/>
</dbReference>
<evidence type="ECO:0000256" key="1">
    <source>
        <dbReference type="ARBA" id="ARBA00009275"/>
    </source>
</evidence>
<dbReference type="CDD" id="cd01310">
    <property type="entry name" value="TatD_DNAse"/>
    <property type="match status" value="1"/>
</dbReference>
<evidence type="ECO:0000313" key="3">
    <source>
        <dbReference type="EMBL" id="WAJ71157.1"/>
    </source>
</evidence>
<keyword evidence="2 3" id="KW-0378">Hydrolase</keyword>
<comment type="similarity">
    <text evidence="1">Belongs to the metallo-dependent hydrolases superfamily. TatD-type hydrolase family.</text>
</comment>
<gene>
    <name evidence="3" type="ORF">OLW01_04945</name>
</gene>
<organism evidence="3 4">
    <name type="scientific">Catenovulum adriaticum</name>
    <dbReference type="NCBI Taxonomy" id="2984846"/>
    <lineage>
        <taxon>Bacteria</taxon>
        <taxon>Pseudomonadati</taxon>
        <taxon>Pseudomonadota</taxon>
        <taxon>Gammaproteobacteria</taxon>
        <taxon>Alteromonadales</taxon>
        <taxon>Alteromonadaceae</taxon>
        <taxon>Catenovulum</taxon>
    </lineage>
</organism>
<sequence>MIFFDSHCHLDLLAEKLDLLQELNKCKKSKVKRILMPGVKKDNWGKLKNIQQVYSSSACKLDYALGLHPYFMPQHQFEADLSELESSLAGDSNCIAVGEIGLDFSLPDTGASAHQNQISLFYQQLKLAKQAKLAVIIHHRKSIDKISHFVKQAHFDYGGVVHAFSGSEQQAKKLIDLGFKLGIGGTITYPRAKKTRQAIANVDAEHLLLETDAPDMPINGRQGQVNSPVFIIETFNELARLKKIDKTELSDKLWQNTFDCFARLGS</sequence>
<evidence type="ECO:0000256" key="2">
    <source>
        <dbReference type="ARBA" id="ARBA00022801"/>
    </source>
</evidence>
<reference evidence="3" key="1">
    <citation type="submission" date="2022-10" db="EMBL/GenBank/DDBJ databases">
        <title>Catenovulum adriacola sp. nov. isolated in the Harbour of Susak.</title>
        <authorList>
            <person name="Schoch T."/>
            <person name="Reich S.J."/>
            <person name="Stoeferle S."/>
            <person name="Flaiz M."/>
            <person name="Kazda M."/>
            <person name="Riedel C.U."/>
            <person name="Duerre P."/>
        </authorList>
    </citation>
    <scope>NUCLEOTIDE SEQUENCE</scope>
    <source>
        <strain evidence="3">TS8</strain>
    </source>
</reference>
<dbReference type="PANTHER" id="PTHR46124">
    <property type="entry name" value="D-AMINOACYL-TRNA DEACYLASE"/>
    <property type="match status" value="1"/>
</dbReference>
<evidence type="ECO:0000313" key="4">
    <source>
        <dbReference type="Proteomes" id="UP001163726"/>
    </source>
</evidence>
<dbReference type="Gene3D" id="3.20.20.140">
    <property type="entry name" value="Metal-dependent hydrolases"/>
    <property type="match status" value="1"/>
</dbReference>
<protein>
    <submittedName>
        <fullName evidence="3">TatD family hydrolase</fullName>
    </submittedName>
</protein>
<dbReference type="PROSITE" id="PS01137">
    <property type="entry name" value="TATD_1"/>
    <property type="match status" value="1"/>
</dbReference>
<dbReference type="Proteomes" id="UP001163726">
    <property type="component" value="Chromosome"/>
</dbReference>
<dbReference type="InterPro" id="IPR032466">
    <property type="entry name" value="Metal_Hydrolase"/>
</dbReference>
<dbReference type="PROSITE" id="PS01091">
    <property type="entry name" value="TATD_3"/>
    <property type="match status" value="1"/>
</dbReference>
<dbReference type="GO" id="GO:0016787">
    <property type="term" value="F:hydrolase activity"/>
    <property type="evidence" value="ECO:0007669"/>
    <property type="project" value="UniProtKB-KW"/>
</dbReference>
<dbReference type="PANTHER" id="PTHR46124:SF3">
    <property type="entry name" value="HYDROLASE"/>
    <property type="match status" value="1"/>
</dbReference>
<dbReference type="InterPro" id="IPR018228">
    <property type="entry name" value="DNase_TatD-rel_CS"/>
</dbReference>
<keyword evidence="4" id="KW-1185">Reference proteome</keyword>
<accession>A0ABY7AQW9</accession>
<dbReference type="Pfam" id="PF01026">
    <property type="entry name" value="TatD_DNase"/>
    <property type="match status" value="1"/>
</dbReference>
<dbReference type="InterPro" id="IPR001130">
    <property type="entry name" value="TatD-like"/>
</dbReference>